<dbReference type="Gene3D" id="3.30.1150.10">
    <property type="match status" value="1"/>
</dbReference>
<evidence type="ECO:0000313" key="12">
    <source>
        <dbReference type="EMBL" id="MPL76093.1"/>
    </source>
</evidence>
<comment type="caution">
    <text evidence="12">The sequence shown here is derived from an EMBL/GenBank/DDBJ whole genome shotgun (WGS) entry which is preliminary data.</text>
</comment>
<dbReference type="EMBL" id="VSSQ01000094">
    <property type="protein sequence ID" value="MPL76093.1"/>
    <property type="molecule type" value="Genomic_DNA"/>
</dbReference>
<evidence type="ECO:0000256" key="6">
    <source>
        <dbReference type="ARBA" id="ARBA00022692"/>
    </source>
</evidence>
<reference evidence="12" key="1">
    <citation type="submission" date="2019-08" db="EMBL/GenBank/DDBJ databases">
        <authorList>
            <person name="Kucharzyk K."/>
            <person name="Murdoch R.W."/>
            <person name="Higgins S."/>
            <person name="Loffler F."/>
        </authorList>
    </citation>
    <scope>NUCLEOTIDE SEQUENCE</scope>
</reference>
<evidence type="ECO:0000256" key="2">
    <source>
        <dbReference type="ARBA" id="ARBA00006555"/>
    </source>
</evidence>
<evidence type="ECO:0000256" key="5">
    <source>
        <dbReference type="ARBA" id="ARBA00022519"/>
    </source>
</evidence>
<dbReference type="NCBIfam" id="TIGR01352">
    <property type="entry name" value="tonB_Cterm"/>
    <property type="match status" value="1"/>
</dbReference>
<organism evidence="12">
    <name type="scientific">bioreactor metagenome</name>
    <dbReference type="NCBI Taxonomy" id="1076179"/>
    <lineage>
        <taxon>unclassified sequences</taxon>
        <taxon>metagenomes</taxon>
        <taxon>ecological metagenomes</taxon>
    </lineage>
</organism>
<dbReference type="PANTHER" id="PTHR33446">
    <property type="entry name" value="PROTEIN TONB-RELATED"/>
    <property type="match status" value="1"/>
</dbReference>
<comment type="similarity">
    <text evidence="2">Belongs to the TonB family.</text>
</comment>
<name>A0A644UB08_9ZZZZ</name>
<dbReference type="InterPro" id="IPR037682">
    <property type="entry name" value="TonB_C"/>
</dbReference>
<dbReference type="SUPFAM" id="SSF74653">
    <property type="entry name" value="TolA/TonB C-terminal domain"/>
    <property type="match status" value="1"/>
</dbReference>
<dbReference type="GO" id="GO:0015031">
    <property type="term" value="P:protein transport"/>
    <property type="evidence" value="ECO:0007669"/>
    <property type="project" value="UniProtKB-KW"/>
</dbReference>
<dbReference type="InterPro" id="IPR041916">
    <property type="entry name" value="Anti_sigma_zinc_sf"/>
</dbReference>
<evidence type="ECO:0000256" key="10">
    <source>
        <dbReference type="SAM" id="Phobius"/>
    </source>
</evidence>
<accession>A0A644UB08</accession>
<dbReference type="GO" id="GO:0055085">
    <property type="term" value="P:transmembrane transport"/>
    <property type="evidence" value="ECO:0007669"/>
    <property type="project" value="InterPro"/>
</dbReference>
<comment type="subcellular location">
    <subcellularLocation>
        <location evidence="1">Cell inner membrane</location>
        <topology evidence="1">Single-pass membrane protein</topology>
        <orientation evidence="1">Periplasmic side</orientation>
    </subcellularLocation>
</comment>
<evidence type="ECO:0000256" key="4">
    <source>
        <dbReference type="ARBA" id="ARBA00022475"/>
    </source>
</evidence>
<feature type="transmembrane region" description="Helical" evidence="10">
    <location>
        <begin position="157"/>
        <end position="174"/>
    </location>
</feature>
<keyword evidence="9 10" id="KW-0472">Membrane</keyword>
<evidence type="ECO:0000256" key="3">
    <source>
        <dbReference type="ARBA" id="ARBA00022448"/>
    </source>
</evidence>
<gene>
    <name evidence="12" type="ORF">SDC9_21938</name>
</gene>
<dbReference type="AlphaFoldDB" id="A0A644UB08"/>
<keyword evidence="5" id="KW-0997">Cell inner membrane</keyword>
<evidence type="ECO:0000256" key="7">
    <source>
        <dbReference type="ARBA" id="ARBA00022927"/>
    </source>
</evidence>
<dbReference type="PROSITE" id="PS52015">
    <property type="entry name" value="TONB_CTD"/>
    <property type="match status" value="1"/>
</dbReference>
<feature type="domain" description="TonB C-terminal" evidence="11">
    <location>
        <begin position="336"/>
        <end position="432"/>
    </location>
</feature>
<dbReference type="InterPro" id="IPR006260">
    <property type="entry name" value="TonB/TolA_C"/>
</dbReference>
<keyword evidence="4" id="KW-1003">Cell membrane</keyword>
<dbReference type="GO" id="GO:0098797">
    <property type="term" value="C:plasma membrane protein complex"/>
    <property type="evidence" value="ECO:0007669"/>
    <property type="project" value="TreeGrafter"/>
</dbReference>
<dbReference type="Gene3D" id="1.10.10.1320">
    <property type="entry name" value="Anti-sigma factor, zinc-finger domain"/>
    <property type="match status" value="1"/>
</dbReference>
<protein>
    <recommendedName>
        <fullName evidence="11">TonB C-terminal domain-containing protein</fullName>
    </recommendedName>
</protein>
<dbReference type="PANTHER" id="PTHR33446:SF2">
    <property type="entry name" value="PROTEIN TONB"/>
    <property type="match status" value="1"/>
</dbReference>
<evidence type="ECO:0000256" key="1">
    <source>
        <dbReference type="ARBA" id="ARBA00004383"/>
    </source>
</evidence>
<evidence type="ECO:0000256" key="9">
    <source>
        <dbReference type="ARBA" id="ARBA00023136"/>
    </source>
</evidence>
<keyword evidence="7" id="KW-0653">Protein transport</keyword>
<evidence type="ECO:0000256" key="8">
    <source>
        <dbReference type="ARBA" id="ARBA00022989"/>
    </source>
</evidence>
<dbReference type="Pfam" id="PF03544">
    <property type="entry name" value="TonB_C"/>
    <property type="match status" value="1"/>
</dbReference>
<keyword evidence="8 10" id="KW-1133">Transmembrane helix</keyword>
<dbReference type="GO" id="GO:0031992">
    <property type="term" value="F:energy transducer activity"/>
    <property type="evidence" value="ECO:0007669"/>
    <property type="project" value="TreeGrafter"/>
</dbReference>
<sequence length="433" mass="48657">MPWRNQHTERDMENKPDYKIFTPSGCLSPEGMAFYVQGSLNAAETALVRDHLQQCEMCALAVEGYRLSIPVEFNEDLAMLDASFNQMKEEVPEIIDEAIPAVSSNFEGPRFPRLSQKEIREFSASVISDYQRKTNKPVQETKKKAVPGFLRRFRTELIAAAFFVLLITAGRFLFVEMNKSKEQKDFAAVTEPEHELNQPLNHGLVQGSDSNASISMPPAPQAVVKKQVSSEKVAIVRDQVVIETEADVLSEEEALARRVPPLNTNIPAETKTGKSMGYAVSEQHSDQAELVYVEGVKIRKDKRKSGKVKSENDVEEEEVAEPEIFMIVEESPVYPGGDAERSKFLSENLRYPHEASEASVEGTVYVTFIVERDGSLSDIRILRGLGYGLDDEVLRVIRLMPRWTPGKQRGKPVRVQFNLPVKFILNGNLVPEK</sequence>
<keyword evidence="3" id="KW-0813">Transport</keyword>
<keyword evidence="6 10" id="KW-0812">Transmembrane</keyword>
<evidence type="ECO:0000259" key="11">
    <source>
        <dbReference type="PROSITE" id="PS52015"/>
    </source>
</evidence>
<proteinExistence type="inferred from homology"/>
<dbReference type="InterPro" id="IPR051045">
    <property type="entry name" value="TonB-dependent_transducer"/>
</dbReference>